<organism evidence="1 2">
    <name type="scientific">Dillenia turbinata</name>
    <dbReference type="NCBI Taxonomy" id="194707"/>
    <lineage>
        <taxon>Eukaryota</taxon>
        <taxon>Viridiplantae</taxon>
        <taxon>Streptophyta</taxon>
        <taxon>Embryophyta</taxon>
        <taxon>Tracheophyta</taxon>
        <taxon>Spermatophyta</taxon>
        <taxon>Magnoliopsida</taxon>
        <taxon>eudicotyledons</taxon>
        <taxon>Gunneridae</taxon>
        <taxon>Pentapetalae</taxon>
        <taxon>Dilleniales</taxon>
        <taxon>Dilleniaceae</taxon>
        <taxon>Dillenia</taxon>
    </lineage>
</organism>
<dbReference type="AlphaFoldDB" id="A0AAN8YX72"/>
<dbReference type="Gene3D" id="3.40.50.720">
    <property type="entry name" value="NAD(P)-binding Rossmann-like Domain"/>
    <property type="match status" value="1"/>
</dbReference>
<evidence type="ECO:0000313" key="1">
    <source>
        <dbReference type="EMBL" id="KAK6918479.1"/>
    </source>
</evidence>
<dbReference type="Proteomes" id="UP001370490">
    <property type="component" value="Unassembled WGS sequence"/>
</dbReference>
<reference evidence="1 2" key="1">
    <citation type="submission" date="2023-12" db="EMBL/GenBank/DDBJ databases">
        <title>A high-quality genome assembly for Dillenia turbinata (Dilleniales).</title>
        <authorList>
            <person name="Chanderbali A."/>
        </authorList>
    </citation>
    <scope>NUCLEOTIDE SEQUENCE [LARGE SCALE GENOMIC DNA]</scope>
    <source>
        <strain evidence="1">LSX21</strain>
        <tissue evidence="1">Leaf</tissue>
    </source>
</reference>
<protein>
    <submittedName>
        <fullName evidence="1">Uncharacterized protein</fullName>
    </submittedName>
</protein>
<accession>A0AAN8YX72</accession>
<evidence type="ECO:0000313" key="2">
    <source>
        <dbReference type="Proteomes" id="UP001370490"/>
    </source>
</evidence>
<dbReference type="EMBL" id="JBAMMX010000022">
    <property type="protein sequence ID" value="KAK6918479.1"/>
    <property type="molecule type" value="Genomic_DNA"/>
</dbReference>
<gene>
    <name evidence="1" type="ORF">RJ641_016901</name>
</gene>
<keyword evidence="2" id="KW-1185">Reference proteome</keyword>
<proteinExistence type="predicted"/>
<sequence>MDSYDVLIFYLLIFDKERLTNGCIGVFHVAHAIDFEGREPEEIVSGRAIRGTLGILGACLNSKSIKRVVYTFIRATVQFINDKGNG</sequence>
<comment type="caution">
    <text evidence="1">The sequence shown here is derived from an EMBL/GenBank/DDBJ whole genome shotgun (WGS) entry which is preliminary data.</text>
</comment>
<name>A0AAN8YX72_9MAGN</name>